<evidence type="ECO:0000313" key="2">
    <source>
        <dbReference type="Proteomes" id="UP000003599"/>
    </source>
</evidence>
<dbReference type="GeneID" id="42693848"/>
<reference evidence="1 2" key="1">
    <citation type="submission" date="2012-01" db="EMBL/GenBank/DDBJ databases">
        <title>The Genome Sequence of Dolosigranulum pigrum ATCC 51524.</title>
        <authorList>
            <consortium name="The Broad Institute Genome Sequencing Platform"/>
            <person name="Earl A."/>
            <person name="Ward D."/>
            <person name="Feldgarden M."/>
            <person name="Gevers D."/>
            <person name="Huys G."/>
            <person name="Young S.K."/>
            <person name="Zeng Q."/>
            <person name="Gargeya S."/>
            <person name="Fitzgerald M."/>
            <person name="Haas B."/>
            <person name="Abouelleil A."/>
            <person name="Alvarado L."/>
            <person name="Arachchi H.M."/>
            <person name="Berlin A."/>
            <person name="Chapman S.B."/>
            <person name="Gearin G."/>
            <person name="Goldberg J."/>
            <person name="Griggs A."/>
            <person name="Gujja S."/>
            <person name="Hansen M."/>
            <person name="Heiman D."/>
            <person name="Howarth C."/>
            <person name="Larimer J."/>
            <person name="Lui A."/>
            <person name="MacDonald P.J.P."/>
            <person name="McCowen C."/>
            <person name="Montmayeur A."/>
            <person name="Murphy C."/>
            <person name="Neiman D."/>
            <person name="Pearson M."/>
            <person name="Priest M."/>
            <person name="Roberts A."/>
            <person name="Saif S."/>
            <person name="Shea T."/>
            <person name="Sisk P."/>
            <person name="Stolte C."/>
            <person name="Sykes S."/>
            <person name="Wortman J."/>
            <person name="Nusbaum C."/>
            <person name="Birren B."/>
        </authorList>
    </citation>
    <scope>NUCLEOTIDE SEQUENCE [LARGE SCALE GENOMIC DNA]</scope>
    <source>
        <strain evidence="1 2">ATCC 51524</strain>
    </source>
</reference>
<comment type="caution">
    <text evidence="1">The sequence shown here is derived from an EMBL/GenBank/DDBJ whole genome shotgun (WGS) entry which is preliminary data.</text>
</comment>
<dbReference type="Proteomes" id="UP000003599">
    <property type="component" value="Unassembled WGS sequence"/>
</dbReference>
<accession>H3NCU0</accession>
<keyword evidence="2" id="KW-1185">Reference proteome</keyword>
<sequence>MREVKQAHHIAEGIKVIYNEDNRADHLRTAMQRRDFVSCMAGEIIGLLPGSQIIDIYNLFTNDLRSLIVNEAWNQVANILADLLIDAGLSFSVSRIVAELGVGAANCAFFE</sequence>
<name>H3NCU0_9LACT</name>
<dbReference type="AlphaFoldDB" id="H3NCU0"/>
<dbReference type="EMBL" id="AGEF01000003">
    <property type="protein sequence ID" value="EHR34763.1"/>
    <property type="molecule type" value="Genomic_DNA"/>
</dbReference>
<dbReference type="eggNOG" id="ENOG502ZKWT">
    <property type="taxonomic scope" value="Bacteria"/>
</dbReference>
<dbReference type="HOGENOM" id="CLU_2154350_0_0_9"/>
<evidence type="ECO:0000313" key="1">
    <source>
        <dbReference type="EMBL" id="EHR34763.1"/>
    </source>
</evidence>
<gene>
    <name evidence="1" type="ORF">HMPREF9703_00371</name>
</gene>
<dbReference type="RefSeq" id="WP_004635105.1">
    <property type="nucleotide sequence ID" value="NZ_JH601103.1"/>
</dbReference>
<organism evidence="1 2">
    <name type="scientific">Dolosigranulum pigrum ATCC 51524</name>
    <dbReference type="NCBI Taxonomy" id="883103"/>
    <lineage>
        <taxon>Bacteria</taxon>
        <taxon>Bacillati</taxon>
        <taxon>Bacillota</taxon>
        <taxon>Bacilli</taxon>
        <taxon>Lactobacillales</taxon>
        <taxon>Carnobacteriaceae</taxon>
        <taxon>Dolosigranulum</taxon>
    </lineage>
</organism>
<protein>
    <submittedName>
        <fullName evidence="1">Uncharacterized protein</fullName>
    </submittedName>
</protein>
<proteinExistence type="predicted"/>